<feature type="region of interest" description="Disordered" evidence="1">
    <location>
        <begin position="1"/>
        <end position="39"/>
    </location>
</feature>
<dbReference type="Proteomes" id="UP000796761">
    <property type="component" value="Unassembled WGS sequence"/>
</dbReference>
<protein>
    <submittedName>
        <fullName evidence="2">Uncharacterized protein</fullName>
    </submittedName>
</protein>
<dbReference type="EMBL" id="SWJQ01000169">
    <property type="protein sequence ID" value="TRZ19853.1"/>
    <property type="molecule type" value="Genomic_DNA"/>
</dbReference>
<evidence type="ECO:0000313" key="2">
    <source>
        <dbReference type="EMBL" id="TRZ19853.1"/>
    </source>
</evidence>
<organism evidence="2 3">
    <name type="scientific">Zosterops borbonicus</name>
    <dbReference type="NCBI Taxonomy" id="364589"/>
    <lineage>
        <taxon>Eukaryota</taxon>
        <taxon>Metazoa</taxon>
        <taxon>Chordata</taxon>
        <taxon>Craniata</taxon>
        <taxon>Vertebrata</taxon>
        <taxon>Euteleostomi</taxon>
        <taxon>Archelosauria</taxon>
        <taxon>Archosauria</taxon>
        <taxon>Dinosauria</taxon>
        <taxon>Saurischia</taxon>
        <taxon>Theropoda</taxon>
        <taxon>Coelurosauria</taxon>
        <taxon>Aves</taxon>
        <taxon>Neognathae</taxon>
        <taxon>Neoaves</taxon>
        <taxon>Telluraves</taxon>
        <taxon>Australaves</taxon>
        <taxon>Passeriformes</taxon>
        <taxon>Sylvioidea</taxon>
        <taxon>Zosteropidae</taxon>
        <taxon>Zosterops</taxon>
    </lineage>
</organism>
<proteinExistence type="predicted"/>
<evidence type="ECO:0000256" key="1">
    <source>
        <dbReference type="SAM" id="MobiDB-lite"/>
    </source>
</evidence>
<dbReference type="OrthoDB" id="276744at2759"/>
<comment type="caution">
    <text evidence="2">The sequence shown here is derived from an EMBL/GenBank/DDBJ whole genome shotgun (WGS) entry which is preliminary data.</text>
</comment>
<feature type="compositionally biased region" description="Polar residues" evidence="1">
    <location>
        <begin position="17"/>
        <end position="26"/>
    </location>
</feature>
<dbReference type="AlphaFoldDB" id="A0A8K1GKT9"/>
<evidence type="ECO:0000313" key="3">
    <source>
        <dbReference type="Proteomes" id="UP000796761"/>
    </source>
</evidence>
<sequence>MGREESSEIQQSQMQSPTPEKNNPIQQHRLGANLLDSSSAEKDLEVLVDNKLSMRQHCDPVAKKAKVNREAKTAGS</sequence>
<keyword evidence="3" id="KW-1185">Reference proteome</keyword>
<gene>
    <name evidence="2" type="ORF">HGM15179_007255</name>
</gene>
<accession>A0A8K1GKT9</accession>
<reference evidence="2" key="1">
    <citation type="submission" date="2019-04" db="EMBL/GenBank/DDBJ databases">
        <title>Genome assembly of Zosterops borbonicus 15179.</title>
        <authorList>
            <person name="Leroy T."/>
            <person name="Anselmetti Y."/>
            <person name="Tilak M.-K."/>
            <person name="Nabholz B."/>
        </authorList>
    </citation>
    <scope>NUCLEOTIDE SEQUENCE</scope>
    <source>
        <strain evidence="2">HGM_15179</strain>
        <tissue evidence="2">Muscle</tissue>
    </source>
</reference>
<name>A0A8K1GKT9_9PASS</name>